<feature type="transmembrane region" description="Helical" evidence="2">
    <location>
        <begin position="108"/>
        <end position="134"/>
    </location>
</feature>
<dbReference type="SUPFAM" id="SSF81321">
    <property type="entry name" value="Family A G protein-coupled receptor-like"/>
    <property type="match status" value="1"/>
</dbReference>
<dbReference type="Pfam" id="PF06110">
    <property type="entry name" value="TXD17-like_Trx"/>
    <property type="match status" value="1"/>
</dbReference>
<accession>A0A814QV53</accession>
<dbReference type="PANTHER" id="PTHR12452">
    <property type="entry name" value="42-9-9 PROTEIN-RELATED"/>
    <property type="match status" value="1"/>
</dbReference>
<protein>
    <recommendedName>
        <fullName evidence="3">Thioredoxin domain-containing protein</fullName>
    </recommendedName>
</protein>
<dbReference type="GO" id="GO:0005829">
    <property type="term" value="C:cytosol"/>
    <property type="evidence" value="ECO:0007669"/>
    <property type="project" value="TreeGrafter"/>
</dbReference>
<reference evidence="4" key="1">
    <citation type="submission" date="2021-02" db="EMBL/GenBank/DDBJ databases">
        <authorList>
            <person name="Nowell W R."/>
        </authorList>
    </citation>
    <scope>NUCLEOTIDE SEQUENCE</scope>
</reference>
<dbReference type="EMBL" id="CAJNOU010000965">
    <property type="protein sequence ID" value="CAF1124681.1"/>
    <property type="molecule type" value="Genomic_DNA"/>
</dbReference>
<evidence type="ECO:0000259" key="3">
    <source>
        <dbReference type="Pfam" id="PF06110"/>
    </source>
</evidence>
<keyword evidence="2" id="KW-1133">Transmembrane helix</keyword>
<dbReference type="CDD" id="cd00637">
    <property type="entry name" value="7tm_classA_rhodopsin-like"/>
    <property type="match status" value="1"/>
</dbReference>
<dbReference type="InterPro" id="IPR045108">
    <property type="entry name" value="TXNDC17-like"/>
</dbReference>
<name>A0A814QV53_9BILA</name>
<keyword evidence="2" id="KW-0812">Transmembrane</keyword>
<dbReference type="Gene3D" id="3.40.30.10">
    <property type="entry name" value="Glutaredoxin"/>
    <property type="match status" value="1"/>
</dbReference>
<feature type="domain" description="Thioredoxin" evidence="3">
    <location>
        <begin position="200"/>
        <end position="277"/>
    </location>
</feature>
<evidence type="ECO:0000256" key="1">
    <source>
        <dbReference type="ARBA" id="ARBA00008987"/>
    </source>
</evidence>
<organism evidence="4 5">
    <name type="scientific">Rotaria sordida</name>
    <dbReference type="NCBI Taxonomy" id="392033"/>
    <lineage>
        <taxon>Eukaryota</taxon>
        <taxon>Metazoa</taxon>
        <taxon>Spiralia</taxon>
        <taxon>Gnathifera</taxon>
        <taxon>Rotifera</taxon>
        <taxon>Eurotatoria</taxon>
        <taxon>Bdelloidea</taxon>
        <taxon>Philodinida</taxon>
        <taxon>Philodinidae</taxon>
        <taxon>Rotaria</taxon>
    </lineage>
</organism>
<dbReference type="PANTHER" id="PTHR12452:SF0">
    <property type="entry name" value="THIOREDOXIN DOMAIN-CONTAINING PROTEIN 17"/>
    <property type="match status" value="1"/>
</dbReference>
<dbReference type="InterPro" id="IPR010357">
    <property type="entry name" value="TXNDC17_dom"/>
</dbReference>
<comment type="caution">
    <text evidence="4">The sequence shown here is derived from an EMBL/GenBank/DDBJ whole genome shotgun (WGS) entry which is preliminary data.</text>
</comment>
<comment type="similarity">
    <text evidence="1">Belongs to the thioredoxin family.</text>
</comment>
<gene>
    <name evidence="4" type="ORF">SEV965_LOCUS17096</name>
</gene>
<proteinExistence type="inferred from homology"/>
<keyword evidence="2" id="KW-0472">Membrane</keyword>
<evidence type="ECO:0000313" key="4">
    <source>
        <dbReference type="EMBL" id="CAF1124681.1"/>
    </source>
</evidence>
<dbReference type="AlphaFoldDB" id="A0A814QV53"/>
<sequence length="278" mass="32265">MTEHLRYLTTNTEDSSYLFSSYSPSIIMQCEKLLSLVLNKTTNLNEKQILPIYFRQLLAKQNLTFRLPKTIPECTMELTRLANSTHEINTTIKTNGQNYIIQEHSRSLIIFIILIAFVSLISVIGNLCLAKVLYSKRYRLIQTDRIVLCLAISELCLVLIDTPTEIYRFLSFSFTQEWLCRFHTFFEALFSSCIIFYHLLAEKPVEETVKSSLPSNGIFIECSVGDRPSWKDPNCPFRTDSKLRLTNIPTLMEWGTTKRLTESQLLDTEMIKILFEED</sequence>
<dbReference type="Proteomes" id="UP000663889">
    <property type="component" value="Unassembled WGS sequence"/>
</dbReference>
<dbReference type="GO" id="GO:0047134">
    <property type="term" value="F:protein-disulfide reductase [NAD(P)H] activity"/>
    <property type="evidence" value="ECO:0007669"/>
    <property type="project" value="InterPro"/>
</dbReference>
<evidence type="ECO:0000313" key="5">
    <source>
        <dbReference type="Proteomes" id="UP000663889"/>
    </source>
</evidence>
<evidence type="ECO:0000256" key="2">
    <source>
        <dbReference type="SAM" id="Phobius"/>
    </source>
</evidence>